<feature type="DNA-binding region" description="HMG box" evidence="3">
    <location>
        <begin position="13"/>
        <end position="80"/>
    </location>
</feature>
<evidence type="ECO:0000256" key="4">
    <source>
        <dbReference type="SAM" id="Coils"/>
    </source>
</evidence>
<feature type="region of interest" description="Disordered" evidence="5">
    <location>
        <begin position="87"/>
        <end position="128"/>
    </location>
</feature>
<dbReference type="PANTHER" id="PTHR46040">
    <property type="entry name" value="HIGH MOBILITY GROUP PROTEIN 2"/>
    <property type="match status" value="1"/>
</dbReference>
<dbReference type="GO" id="GO:0003677">
    <property type="term" value="F:DNA binding"/>
    <property type="evidence" value="ECO:0007669"/>
    <property type="project" value="UniProtKB-UniRule"/>
</dbReference>
<dbReference type="AlphaFoldDB" id="A0A3P7NYN2"/>
<dbReference type="InterPro" id="IPR009071">
    <property type="entry name" value="HMG_box_dom"/>
</dbReference>
<evidence type="ECO:0000256" key="2">
    <source>
        <dbReference type="ARBA" id="ARBA00023242"/>
    </source>
</evidence>
<keyword evidence="4" id="KW-0175">Coiled coil</keyword>
<dbReference type="EMBL" id="UYRU01086442">
    <property type="protein sequence ID" value="VDN35081.1"/>
    <property type="molecule type" value="Genomic_DNA"/>
</dbReference>
<organism evidence="7 8">
    <name type="scientific">Dibothriocephalus latus</name>
    <name type="common">Fish tapeworm</name>
    <name type="synonym">Diphyllobothrium latum</name>
    <dbReference type="NCBI Taxonomy" id="60516"/>
    <lineage>
        <taxon>Eukaryota</taxon>
        <taxon>Metazoa</taxon>
        <taxon>Spiralia</taxon>
        <taxon>Lophotrochozoa</taxon>
        <taxon>Platyhelminthes</taxon>
        <taxon>Cestoda</taxon>
        <taxon>Eucestoda</taxon>
        <taxon>Diphyllobothriidea</taxon>
        <taxon>Diphyllobothriidae</taxon>
        <taxon>Dibothriocephalus</taxon>
    </lineage>
</organism>
<keyword evidence="1 3" id="KW-0238">DNA-binding</keyword>
<dbReference type="PANTHER" id="PTHR46040:SF3">
    <property type="entry name" value="HIGH MOBILITY GROUP PROTEIN 2"/>
    <property type="match status" value="1"/>
</dbReference>
<dbReference type="OrthoDB" id="3213154at2759"/>
<feature type="compositionally biased region" description="Basic residues" evidence="5">
    <location>
        <begin position="103"/>
        <end position="112"/>
    </location>
</feature>
<dbReference type="SMART" id="SM00398">
    <property type="entry name" value="HMG"/>
    <property type="match status" value="1"/>
</dbReference>
<dbReference type="PROSITE" id="PS50118">
    <property type="entry name" value="HMG_BOX_2"/>
    <property type="match status" value="1"/>
</dbReference>
<dbReference type="Gene3D" id="1.10.30.10">
    <property type="entry name" value="High mobility group box domain"/>
    <property type="match status" value="1"/>
</dbReference>
<evidence type="ECO:0000256" key="3">
    <source>
        <dbReference type="PROSITE-ProRule" id="PRU00267"/>
    </source>
</evidence>
<proteinExistence type="predicted"/>
<feature type="domain" description="HMG box" evidence="6">
    <location>
        <begin position="13"/>
        <end position="80"/>
    </location>
</feature>
<dbReference type="InterPro" id="IPR051965">
    <property type="entry name" value="ChromReg_NeuronalGeneExpr"/>
</dbReference>
<evidence type="ECO:0000256" key="1">
    <source>
        <dbReference type="ARBA" id="ARBA00023125"/>
    </source>
</evidence>
<sequence>MARLKKSCDPNAPARPRSSFNLYMSHRISQSEALASKPFGERNRMIGLEWAALPPEQKQIFNEQASREREKYKVDFEAYKQTQSFKDWQAKQEGLRASNSPKSGKRGPKGGKRTHEPEPDTTSSPKTQRIPIFSEEFLAYNRQREMTLRNLRKQATQLEEETALLSKHVENLANASTKLEQQIKSTEAQLAAEEALTQRFRKELTATFAEVCFVSLYCFLRPCVLSTRFQSAFVFSSLLKERESECFILKGIPKNF</sequence>
<dbReference type="GO" id="GO:0010468">
    <property type="term" value="P:regulation of gene expression"/>
    <property type="evidence" value="ECO:0007669"/>
    <property type="project" value="TreeGrafter"/>
</dbReference>
<dbReference type="GO" id="GO:0005634">
    <property type="term" value="C:nucleus"/>
    <property type="evidence" value="ECO:0007669"/>
    <property type="project" value="UniProtKB-UniRule"/>
</dbReference>
<dbReference type="InterPro" id="IPR036910">
    <property type="entry name" value="HMG_box_dom_sf"/>
</dbReference>
<evidence type="ECO:0000313" key="7">
    <source>
        <dbReference type="EMBL" id="VDN35081.1"/>
    </source>
</evidence>
<keyword evidence="2 3" id="KW-0539">Nucleus</keyword>
<feature type="coiled-coil region" evidence="4">
    <location>
        <begin position="141"/>
        <end position="203"/>
    </location>
</feature>
<gene>
    <name evidence="7" type="ORF">DILT_LOCUS16677</name>
</gene>
<dbReference type="Proteomes" id="UP000281553">
    <property type="component" value="Unassembled WGS sequence"/>
</dbReference>
<evidence type="ECO:0000256" key="5">
    <source>
        <dbReference type="SAM" id="MobiDB-lite"/>
    </source>
</evidence>
<evidence type="ECO:0000313" key="8">
    <source>
        <dbReference type="Proteomes" id="UP000281553"/>
    </source>
</evidence>
<accession>A0A3P7NYN2</accession>
<dbReference type="Pfam" id="PF00505">
    <property type="entry name" value="HMG_box"/>
    <property type="match status" value="1"/>
</dbReference>
<dbReference type="SUPFAM" id="SSF47095">
    <property type="entry name" value="HMG-box"/>
    <property type="match status" value="1"/>
</dbReference>
<name>A0A3P7NYN2_DIBLA</name>
<evidence type="ECO:0000259" key="6">
    <source>
        <dbReference type="PROSITE" id="PS50118"/>
    </source>
</evidence>
<reference evidence="7 8" key="1">
    <citation type="submission" date="2018-11" db="EMBL/GenBank/DDBJ databases">
        <authorList>
            <consortium name="Pathogen Informatics"/>
        </authorList>
    </citation>
    <scope>NUCLEOTIDE SEQUENCE [LARGE SCALE GENOMIC DNA]</scope>
</reference>
<keyword evidence="8" id="KW-1185">Reference proteome</keyword>
<protein>
    <recommendedName>
        <fullName evidence="6">HMG box domain-containing protein</fullName>
    </recommendedName>
</protein>